<accession>A0A936F254</accession>
<dbReference type="EMBL" id="JADKCH010000004">
    <property type="protein sequence ID" value="MBK8572230.1"/>
    <property type="molecule type" value="Genomic_DNA"/>
</dbReference>
<organism evidence="3 4">
    <name type="scientific">Candidatus Geothrix odensensis</name>
    <dbReference type="NCBI Taxonomy" id="2954440"/>
    <lineage>
        <taxon>Bacteria</taxon>
        <taxon>Pseudomonadati</taxon>
        <taxon>Acidobacteriota</taxon>
        <taxon>Holophagae</taxon>
        <taxon>Holophagales</taxon>
        <taxon>Holophagaceae</taxon>
        <taxon>Geothrix</taxon>
    </lineage>
</organism>
<dbReference type="SUPFAM" id="SSF109854">
    <property type="entry name" value="DinB/YfiT-like putative metalloenzymes"/>
    <property type="match status" value="1"/>
</dbReference>
<dbReference type="InterPro" id="IPR024775">
    <property type="entry name" value="DinB-like"/>
</dbReference>
<comment type="caution">
    <text evidence="3">The sequence shown here is derived from an EMBL/GenBank/DDBJ whole genome shotgun (WGS) entry which is preliminary data.</text>
</comment>
<gene>
    <name evidence="3" type="ORF">IPN91_06185</name>
</gene>
<reference evidence="3 4" key="1">
    <citation type="submission" date="2020-10" db="EMBL/GenBank/DDBJ databases">
        <title>Connecting structure to function with the recovery of over 1000 high-quality activated sludge metagenome-assembled genomes encoding full-length rRNA genes using long-read sequencing.</title>
        <authorList>
            <person name="Singleton C.M."/>
            <person name="Petriglieri F."/>
            <person name="Kristensen J.M."/>
            <person name="Kirkegaard R.H."/>
            <person name="Michaelsen T.Y."/>
            <person name="Andersen M.H."/>
            <person name="Karst S.M."/>
            <person name="Dueholm M.S."/>
            <person name="Nielsen P.H."/>
            <person name="Albertsen M."/>
        </authorList>
    </citation>
    <scope>NUCLEOTIDE SEQUENCE [LARGE SCALE GENOMIC DNA]</scope>
    <source>
        <strain evidence="3">OdNE_18-Q3-R46-58_MAXAC.008</strain>
    </source>
</reference>
<dbReference type="Gene3D" id="1.20.120.450">
    <property type="entry name" value="dinb family like domain"/>
    <property type="match status" value="1"/>
</dbReference>
<evidence type="ECO:0000256" key="1">
    <source>
        <dbReference type="SAM" id="SignalP"/>
    </source>
</evidence>
<feature type="domain" description="DinB-like" evidence="2">
    <location>
        <begin position="43"/>
        <end position="176"/>
    </location>
</feature>
<dbReference type="AlphaFoldDB" id="A0A936F254"/>
<feature type="chain" id="PRO_5037243436" evidence="1">
    <location>
        <begin position="19"/>
        <end position="196"/>
    </location>
</feature>
<dbReference type="Proteomes" id="UP000709959">
    <property type="component" value="Unassembled WGS sequence"/>
</dbReference>
<evidence type="ECO:0000313" key="3">
    <source>
        <dbReference type="EMBL" id="MBK8572230.1"/>
    </source>
</evidence>
<dbReference type="InterPro" id="IPR034660">
    <property type="entry name" value="DinB/YfiT-like"/>
</dbReference>
<feature type="signal peptide" evidence="1">
    <location>
        <begin position="1"/>
        <end position="18"/>
    </location>
</feature>
<sequence>MKMRFLPLLLTLPLAAQAPAAKAPAAAPAAEPTVGAAMDGTYQWVPMQFIGAAEAMPGDKYDFAPTQGEFKGVKTFAQQVKHVAAINFYLAAAILGEKPPAEVGNPEMGPDGLKTKAEIVKYLTDSFAYARKAIQSLTAQNGSRSIKNPFGQGPDLTPIGMATLLAFHGMDHYGQMVEYLRMNGIVPPASRPRPKS</sequence>
<dbReference type="Pfam" id="PF12867">
    <property type="entry name" value="DinB_2"/>
    <property type="match status" value="1"/>
</dbReference>
<evidence type="ECO:0000313" key="4">
    <source>
        <dbReference type="Proteomes" id="UP000709959"/>
    </source>
</evidence>
<proteinExistence type="predicted"/>
<protein>
    <submittedName>
        <fullName evidence="3">DinB family protein</fullName>
    </submittedName>
</protein>
<keyword evidence="1" id="KW-0732">Signal</keyword>
<evidence type="ECO:0000259" key="2">
    <source>
        <dbReference type="Pfam" id="PF12867"/>
    </source>
</evidence>
<name>A0A936F254_9BACT</name>